<evidence type="ECO:0000256" key="1">
    <source>
        <dbReference type="ARBA" id="ARBA00022723"/>
    </source>
</evidence>
<protein>
    <submittedName>
        <fullName evidence="7">Bifunctional Zinc finger</fullName>
    </submittedName>
</protein>
<keyword evidence="8" id="KW-1185">Reference proteome</keyword>
<accession>A0AAD9UPG7</accession>
<dbReference type="InterPro" id="IPR035896">
    <property type="entry name" value="AN1-like_Znf"/>
</dbReference>
<keyword evidence="1" id="KW-0479">Metal-binding</keyword>
<feature type="domain" description="A20-type" evidence="5">
    <location>
        <begin position="6"/>
        <end position="40"/>
    </location>
</feature>
<evidence type="ECO:0000259" key="5">
    <source>
        <dbReference type="PROSITE" id="PS51036"/>
    </source>
</evidence>
<dbReference type="EMBL" id="JALLKP010000002">
    <property type="protein sequence ID" value="KAK2196961.1"/>
    <property type="molecule type" value="Genomic_DNA"/>
</dbReference>
<evidence type="ECO:0000256" key="2">
    <source>
        <dbReference type="ARBA" id="ARBA00022771"/>
    </source>
</evidence>
<dbReference type="SUPFAM" id="SSF57716">
    <property type="entry name" value="Glucocorticoid receptor-like (DNA-binding domain)"/>
    <property type="match status" value="1"/>
</dbReference>
<dbReference type="Proteomes" id="UP001214638">
    <property type="component" value="Unassembled WGS sequence"/>
</dbReference>
<dbReference type="InterPro" id="IPR002653">
    <property type="entry name" value="Znf_A20"/>
</dbReference>
<evidence type="ECO:0000256" key="3">
    <source>
        <dbReference type="ARBA" id="ARBA00022833"/>
    </source>
</evidence>
<dbReference type="Gene3D" id="4.10.1110.10">
    <property type="entry name" value="AN1-like Zinc finger"/>
    <property type="match status" value="1"/>
</dbReference>
<dbReference type="SMART" id="SM00154">
    <property type="entry name" value="ZnF_AN1"/>
    <property type="match status" value="1"/>
</dbReference>
<reference evidence="7" key="1">
    <citation type="journal article" date="2023" name="Nat. Microbiol.">
        <title>Babesia duncani multi-omics identifies virulence factors and drug targets.</title>
        <authorList>
            <person name="Singh P."/>
            <person name="Lonardi S."/>
            <person name="Liang Q."/>
            <person name="Vydyam P."/>
            <person name="Khabirova E."/>
            <person name="Fang T."/>
            <person name="Gihaz S."/>
            <person name="Thekkiniath J."/>
            <person name="Munshi M."/>
            <person name="Abel S."/>
            <person name="Ciampossin L."/>
            <person name="Batugedara G."/>
            <person name="Gupta M."/>
            <person name="Lu X.M."/>
            <person name="Lenz T."/>
            <person name="Chakravarty S."/>
            <person name="Cornillot E."/>
            <person name="Hu Y."/>
            <person name="Ma W."/>
            <person name="Gonzalez L.M."/>
            <person name="Sanchez S."/>
            <person name="Estrada K."/>
            <person name="Sanchez-Flores A."/>
            <person name="Montero E."/>
            <person name="Harb O.S."/>
            <person name="Le Roch K.G."/>
            <person name="Mamoun C.B."/>
        </authorList>
    </citation>
    <scope>NUCLEOTIDE SEQUENCE</scope>
    <source>
        <strain evidence="7">WA1</strain>
    </source>
</reference>
<dbReference type="InterPro" id="IPR050652">
    <property type="entry name" value="AN1_A20_ZnFinger"/>
</dbReference>
<dbReference type="PANTHER" id="PTHR10634">
    <property type="entry name" value="AN1-TYPE ZINC FINGER PROTEIN"/>
    <property type="match status" value="1"/>
</dbReference>
<name>A0AAD9UPG7_9APIC</name>
<gene>
    <name evidence="7" type="ORF">BdWA1_002210</name>
</gene>
<evidence type="ECO:0000313" key="8">
    <source>
        <dbReference type="Proteomes" id="UP001214638"/>
    </source>
</evidence>
<dbReference type="Pfam" id="PF01754">
    <property type="entry name" value="zf-A20"/>
    <property type="match status" value="1"/>
</dbReference>
<dbReference type="Gene3D" id="1.20.5.4770">
    <property type="match status" value="1"/>
</dbReference>
<dbReference type="SMART" id="SM00259">
    <property type="entry name" value="ZnF_A20"/>
    <property type="match status" value="1"/>
</dbReference>
<dbReference type="PANTHER" id="PTHR10634:SF149">
    <property type="entry name" value="AN1-TYPE DOMAIN-CONTAINING PROTEIN-RELATED"/>
    <property type="match status" value="1"/>
</dbReference>
<comment type="caution">
    <text evidence="7">The sequence shown here is derived from an EMBL/GenBank/DDBJ whole genome shotgun (WGS) entry which is preliminary data.</text>
</comment>
<keyword evidence="2 4" id="KW-0863">Zinc-finger</keyword>
<dbReference type="GeneID" id="94336508"/>
<dbReference type="SUPFAM" id="SSF118310">
    <property type="entry name" value="AN1-like Zinc finger"/>
    <property type="match status" value="1"/>
</dbReference>
<dbReference type="RefSeq" id="XP_067803803.1">
    <property type="nucleotide sequence ID" value="XM_067947239.1"/>
</dbReference>
<evidence type="ECO:0000259" key="6">
    <source>
        <dbReference type="PROSITE" id="PS51039"/>
    </source>
</evidence>
<organism evidence="7 8">
    <name type="scientific">Babesia duncani</name>
    <dbReference type="NCBI Taxonomy" id="323732"/>
    <lineage>
        <taxon>Eukaryota</taxon>
        <taxon>Sar</taxon>
        <taxon>Alveolata</taxon>
        <taxon>Apicomplexa</taxon>
        <taxon>Aconoidasida</taxon>
        <taxon>Piroplasmida</taxon>
        <taxon>Babesiidae</taxon>
        <taxon>Babesia</taxon>
    </lineage>
</organism>
<proteinExistence type="predicted"/>
<keyword evidence="3" id="KW-0862">Zinc</keyword>
<dbReference type="GO" id="GO:0003677">
    <property type="term" value="F:DNA binding"/>
    <property type="evidence" value="ECO:0007669"/>
    <property type="project" value="InterPro"/>
</dbReference>
<feature type="domain" description="AN1-type" evidence="6">
    <location>
        <begin position="87"/>
        <end position="133"/>
    </location>
</feature>
<dbReference type="PROSITE" id="PS51036">
    <property type="entry name" value="ZF_A20"/>
    <property type="match status" value="1"/>
</dbReference>
<dbReference type="GO" id="GO:0008270">
    <property type="term" value="F:zinc ion binding"/>
    <property type="evidence" value="ECO:0007669"/>
    <property type="project" value="UniProtKB-KW"/>
</dbReference>
<sequence length="152" mass="17179">MNSEKSVEPILCKNKCGFYGNAANDNLCSKCYKEQKAAEGQISHFGYQDSQGINFMNQELAEILQTPIPETIPTGEIGLEEIEQVLQEDTSKCYTCKRFVGLLGFKCKCGHVLCSNHRQANLHACTFDYKSLHKSQLERRNVKVVADKLERI</sequence>
<evidence type="ECO:0000313" key="7">
    <source>
        <dbReference type="EMBL" id="KAK2196961.1"/>
    </source>
</evidence>
<dbReference type="PROSITE" id="PS51039">
    <property type="entry name" value="ZF_AN1"/>
    <property type="match status" value="1"/>
</dbReference>
<dbReference type="InterPro" id="IPR000058">
    <property type="entry name" value="Znf_AN1"/>
</dbReference>
<evidence type="ECO:0000256" key="4">
    <source>
        <dbReference type="PROSITE-ProRule" id="PRU00449"/>
    </source>
</evidence>
<dbReference type="AlphaFoldDB" id="A0AAD9UPG7"/>
<dbReference type="KEGG" id="bdw:94336508"/>